<proteinExistence type="inferred from homology"/>
<protein>
    <recommendedName>
        <fullName evidence="3">SHSP domain-containing protein</fullName>
    </recommendedName>
</protein>
<dbReference type="PANTHER" id="PTHR45640:SF35">
    <property type="entry name" value="HEAT SHOCK PROTEIN HSP-12.2"/>
    <property type="match status" value="1"/>
</dbReference>
<dbReference type="Pfam" id="PF00011">
    <property type="entry name" value="HSP20"/>
    <property type="match status" value="1"/>
</dbReference>
<dbReference type="CDD" id="cd06526">
    <property type="entry name" value="metazoan_ACD"/>
    <property type="match status" value="1"/>
</dbReference>
<gene>
    <name evidence="4" type="ORF">BOKJ2_LOCUS5868</name>
</gene>
<organism evidence="4 5">
    <name type="scientific">Bursaphelenchus okinawaensis</name>
    <dbReference type="NCBI Taxonomy" id="465554"/>
    <lineage>
        <taxon>Eukaryota</taxon>
        <taxon>Metazoa</taxon>
        <taxon>Ecdysozoa</taxon>
        <taxon>Nematoda</taxon>
        <taxon>Chromadorea</taxon>
        <taxon>Rhabditida</taxon>
        <taxon>Tylenchina</taxon>
        <taxon>Tylenchomorpha</taxon>
        <taxon>Aphelenchoidea</taxon>
        <taxon>Aphelenchoididae</taxon>
        <taxon>Bursaphelenchus</taxon>
    </lineage>
</organism>
<dbReference type="InterPro" id="IPR001436">
    <property type="entry name" value="Alpha-crystallin/sHSP_animal"/>
</dbReference>
<evidence type="ECO:0000313" key="4">
    <source>
        <dbReference type="EMBL" id="CAD5214988.1"/>
    </source>
</evidence>
<reference evidence="4" key="1">
    <citation type="submission" date="2020-09" db="EMBL/GenBank/DDBJ databases">
        <authorList>
            <person name="Kikuchi T."/>
        </authorList>
    </citation>
    <scope>NUCLEOTIDE SEQUENCE</scope>
    <source>
        <strain evidence="4">SH1</strain>
    </source>
</reference>
<dbReference type="Proteomes" id="UP000614601">
    <property type="component" value="Unassembled WGS sequence"/>
</dbReference>
<dbReference type="PROSITE" id="PS01031">
    <property type="entry name" value="SHSP"/>
    <property type="match status" value="1"/>
</dbReference>
<dbReference type="SUPFAM" id="SSF49764">
    <property type="entry name" value="HSP20-like chaperones"/>
    <property type="match status" value="1"/>
</dbReference>
<dbReference type="PRINTS" id="PR00299">
    <property type="entry name" value="ACRYSTALLIN"/>
</dbReference>
<accession>A0A811KI15</accession>
<dbReference type="GO" id="GO:0009408">
    <property type="term" value="P:response to heat"/>
    <property type="evidence" value="ECO:0007669"/>
    <property type="project" value="TreeGrafter"/>
</dbReference>
<evidence type="ECO:0000259" key="3">
    <source>
        <dbReference type="PROSITE" id="PS01031"/>
    </source>
</evidence>
<evidence type="ECO:0000256" key="2">
    <source>
        <dbReference type="RuleBase" id="RU003616"/>
    </source>
</evidence>
<name>A0A811KI15_9BILA</name>
<dbReference type="GO" id="GO:0051082">
    <property type="term" value="F:unfolded protein binding"/>
    <property type="evidence" value="ECO:0007669"/>
    <property type="project" value="TreeGrafter"/>
</dbReference>
<dbReference type="Gene3D" id="2.60.40.790">
    <property type="match status" value="1"/>
</dbReference>
<dbReference type="InterPro" id="IPR008978">
    <property type="entry name" value="HSP20-like_chaperone"/>
</dbReference>
<feature type="domain" description="SHSP" evidence="3">
    <location>
        <begin position="28"/>
        <end position="123"/>
    </location>
</feature>
<dbReference type="EMBL" id="CAJFCW020000003">
    <property type="protein sequence ID" value="CAG9103471.1"/>
    <property type="molecule type" value="Genomic_DNA"/>
</dbReference>
<evidence type="ECO:0000313" key="5">
    <source>
        <dbReference type="Proteomes" id="UP000614601"/>
    </source>
</evidence>
<evidence type="ECO:0000256" key="1">
    <source>
        <dbReference type="PROSITE-ProRule" id="PRU00285"/>
    </source>
</evidence>
<dbReference type="InterPro" id="IPR002068">
    <property type="entry name" value="A-crystallin/Hsp20_dom"/>
</dbReference>
<dbReference type="Proteomes" id="UP000783686">
    <property type="component" value="Unassembled WGS sequence"/>
</dbReference>
<dbReference type="OrthoDB" id="1431247at2759"/>
<sequence length="123" mass="14006">MLVGLRHCFCFEMTSVPVGHEWTGESWDWPLQHNDGIVKVHNTKDKFEVGLDVQFFTPNEIEVKVAGNEILINCRHESRTDQHGTVTREIHRAYKLPADVDAATLKSHLTSRGVLNITAEKKK</sequence>
<dbReference type="PANTHER" id="PTHR45640">
    <property type="entry name" value="HEAT SHOCK PROTEIN HSP-12.2-RELATED"/>
    <property type="match status" value="1"/>
</dbReference>
<dbReference type="GO" id="GO:0005634">
    <property type="term" value="C:nucleus"/>
    <property type="evidence" value="ECO:0007669"/>
    <property type="project" value="TreeGrafter"/>
</dbReference>
<dbReference type="GO" id="GO:0005737">
    <property type="term" value="C:cytoplasm"/>
    <property type="evidence" value="ECO:0007669"/>
    <property type="project" value="TreeGrafter"/>
</dbReference>
<dbReference type="GO" id="GO:0042026">
    <property type="term" value="P:protein refolding"/>
    <property type="evidence" value="ECO:0007669"/>
    <property type="project" value="TreeGrafter"/>
</dbReference>
<keyword evidence="5" id="KW-1185">Reference proteome</keyword>
<comment type="similarity">
    <text evidence="1 2">Belongs to the small heat shock protein (HSP20) family.</text>
</comment>
<comment type="caution">
    <text evidence="4">The sequence shown here is derived from an EMBL/GenBank/DDBJ whole genome shotgun (WGS) entry which is preliminary data.</text>
</comment>
<dbReference type="FunFam" id="2.60.40.790:FF:000036">
    <property type="entry name" value="Heat Shock Protein"/>
    <property type="match status" value="1"/>
</dbReference>
<dbReference type="EMBL" id="CAJFDH010000003">
    <property type="protein sequence ID" value="CAD5214988.1"/>
    <property type="molecule type" value="Genomic_DNA"/>
</dbReference>
<dbReference type="AlphaFoldDB" id="A0A811KI15"/>